<dbReference type="AlphaFoldDB" id="A0A6J4T155"/>
<protein>
    <recommendedName>
        <fullName evidence="7">Type II secretion system protein GspF domain-containing protein</fullName>
    </recommendedName>
</protein>
<name>A0A6J4T155_9ACTN</name>
<feature type="transmembrane region" description="Helical" evidence="6">
    <location>
        <begin position="6"/>
        <end position="26"/>
    </location>
</feature>
<dbReference type="PANTHER" id="PTHR35007:SF2">
    <property type="entry name" value="PILUS ASSEMBLE PROTEIN"/>
    <property type="match status" value="1"/>
</dbReference>
<dbReference type="EMBL" id="CADCVQ010000112">
    <property type="protein sequence ID" value="CAA9510802.1"/>
    <property type="molecule type" value="Genomic_DNA"/>
</dbReference>
<evidence type="ECO:0000259" key="7">
    <source>
        <dbReference type="Pfam" id="PF00482"/>
    </source>
</evidence>
<feature type="domain" description="Type II secretion system protein GspF" evidence="7">
    <location>
        <begin position="158"/>
        <end position="282"/>
    </location>
</feature>
<accession>A0A6J4T155</accession>
<dbReference type="Pfam" id="PF00482">
    <property type="entry name" value="T2SSF"/>
    <property type="match status" value="1"/>
</dbReference>
<organism evidence="8">
    <name type="scientific">uncultured Solirubrobacteraceae bacterium</name>
    <dbReference type="NCBI Taxonomy" id="1162706"/>
    <lineage>
        <taxon>Bacteria</taxon>
        <taxon>Bacillati</taxon>
        <taxon>Actinomycetota</taxon>
        <taxon>Thermoleophilia</taxon>
        <taxon>Solirubrobacterales</taxon>
        <taxon>Solirubrobacteraceae</taxon>
        <taxon>environmental samples</taxon>
    </lineage>
</organism>
<dbReference type="InterPro" id="IPR018076">
    <property type="entry name" value="T2SS_GspF_dom"/>
</dbReference>
<dbReference type="GO" id="GO:0005886">
    <property type="term" value="C:plasma membrane"/>
    <property type="evidence" value="ECO:0007669"/>
    <property type="project" value="UniProtKB-SubCell"/>
</dbReference>
<gene>
    <name evidence="8" type="ORF">AVDCRST_MAG67-2713</name>
</gene>
<evidence type="ECO:0000256" key="5">
    <source>
        <dbReference type="ARBA" id="ARBA00023136"/>
    </source>
</evidence>
<comment type="subcellular location">
    <subcellularLocation>
        <location evidence="1">Cell membrane</location>
        <topology evidence="1">Multi-pass membrane protein</topology>
    </subcellularLocation>
</comment>
<sequence>MVSIAVLLAAAGGTCAAAAIVEWLGVPRRARSRDRRAAQQGGGGGGRPLSRVGGMTVLLARIAGRAGMRAAPGDLDARIAAAGAPLGLAVDDVIALKGAGALGLTLFVLPFAGALPGRLGVAAFVAAPVAGLFAPEFVLARRARSRGRRIAGELADVLDLLRVALGAGLPVGRAMGEVGRRMSGILAAELDGAAARMALGASRADVLRELVARCPVSGVATLATAIARADLHGAPLSPALEALATQARADQARALRDAAARAAPKIQLVVALVLVPAVMLLIGAVLAQGLGNG</sequence>
<reference evidence="8" key="1">
    <citation type="submission" date="2020-02" db="EMBL/GenBank/DDBJ databases">
        <authorList>
            <person name="Meier V. D."/>
        </authorList>
    </citation>
    <scope>NUCLEOTIDE SEQUENCE</scope>
    <source>
        <strain evidence="8">AVDCRST_MAG67</strain>
    </source>
</reference>
<dbReference type="PANTHER" id="PTHR35007">
    <property type="entry name" value="INTEGRAL MEMBRANE PROTEIN-RELATED"/>
    <property type="match status" value="1"/>
</dbReference>
<keyword evidence="3 6" id="KW-0812">Transmembrane</keyword>
<feature type="transmembrane region" description="Helical" evidence="6">
    <location>
        <begin position="94"/>
        <end position="113"/>
    </location>
</feature>
<evidence type="ECO:0000256" key="1">
    <source>
        <dbReference type="ARBA" id="ARBA00004651"/>
    </source>
</evidence>
<feature type="transmembrane region" description="Helical" evidence="6">
    <location>
        <begin position="119"/>
        <end position="139"/>
    </location>
</feature>
<evidence type="ECO:0000313" key="8">
    <source>
        <dbReference type="EMBL" id="CAA9510802.1"/>
    </source>
</evidence>
<feature type="transmembrane region" description="Helical" evidence="6">
    <location>
        <begin position="266"/>
        <end position="287"/>
    </location>
</feature>
<proteinExistence type="predicted"/>
<keyword evidence="2" id="KW-1003">Cell membrane</keyword>
<evidence type="ECO:0000256" key="3">
    <source>
        <dbReference type="ARBA" id="ARBA00022692"/>
    </source>
</evidence>
<evidence type="ECO:0000256" key="2">
    <source>
        <dbReference type="ARBA" id="ARBA00022475"/>
    </source>
</evidence>
<keyword evidence="5 6" id="KW-0472">Membrane</keyword>
<evidence type="ECO:0000256" key="6">
    <source>
        <dbReference type="SAM" id="Phobius"/>
    </source>
</evidence>
<keyword evidence="4 6" id="KW-1133">Transmembrane helix</keyword>
<evidence type="ECO:0000256" key="4">
    <source>
        <dbReference type="ARBA" id="ARBA00022989"/>
    </source>
</evidence>